<dbReference type="EMBL" id="RRZB01000010">
    <property type="protein sequence ID" value="MBE0462963.1"/>
    <property type="molecule type" value="Genomic_DNA"/>
</dbReference>
<dbReference type="RefSeq" id="WP_192537541.1">
    <property type="nucleotide sequence ID" value="NZ_JABUZA010000022.1"/>
</dbReference>
<proteinExistence type="predicted"/>
<dbReference type="Gene3D" id="2.60.120.380">
    <property type="match status" value="2"/>
</dbReference>
<name>A0ABR9FWD4_9GAMM</name>
<keyword evidence="2" id="KW-1185">Reference proteome</keyword>
<protein>
    <submittedName>
        <fullName evidence="1">Uncharacterized protein</fullName>
    </submittedName>
</protein>
<reference evidence="1 2" key="1">
    <citation type="submission" date="2020-07" db="EMBL/GenBank/DDBJ databases">
        <title>Halophilic bacteria isolated from french cheeses.</title>
        <authorList>
            <person name="Kothe C.I."/>
            <person name="Farah-Kraiem B."/>
            <person name="Renault P."/>
            <person name="Dridi B."/>
        </authorList>
    </citation>
    <scope>NUCLEOTIDE SEQUENCE [LARGE SCALE GENOMIC DNA]</scope>
    <source>
        <strain evidence="1 2">FME20</strain>
    </source>
</reference>
<evidence type="ECO:0000313" key="1">
    <source>
        <dbReference type="EMBL" id="MBE0462963.1"/>
    </source>
</evidence>
<accession>A0ABR9FWD4</accession>
<gene>
    <name evidence="1" type="ORF">EI547_05750</name>
</gene>
<dbReference type="Proteomes" id="UP001645038">
    <property type="component" value="Unassembled WGS sequence"/>
</dbReference>
<sequence>MAKSSPFALIVVAAGGAVVGFLVAQSLPSETFASDPVSASETAEQSATPSALAELESVTLGERMAGEITSSDMLNGNDGSRYDRYAISLEEGDLVEFSLRGALNGVVALYDDQLQLLSNAPTARHRIEESGDYMVVVSGADGSSYGPYTLNSRVIELSGDNALSVDAPLDSWLDGSSSEFTLTIEEAGMYQVEMRSDEFDAYLVLEGPNGYRREDDDSAGNLDARISDFLAPGDYTLTASAPYGESAGLFTLSAEPRELPGDGELRNDGTIAPSDSLNGWFSGQELTYQVEVEEAGMYQIDMASDDIDAYLVLEGPNGYYREDDDSGGNLDARIADFLEPGTYQLTARTAYGNDSGLFSVTMEPRELPEGVELRNDGALTPDETLSGWFNGESLTYQLELDESSLVTVDMRSSDFDAYLELEGEGVAYSDDDGGTGTDARLQQQLLPGMYTIIARGFSGMDSGLFELEVSAEPTQMQPSM</sequence>
<evidence type="ECO:0000313" key="2">
    <source>
        <dbReference type="Proteomes" id="UP001645038"/>
    </source>
</evidence>
<comment type="caution">
    <text evidence="1">The sequence shown here is derived from an EMBL/GenBank/DDBJ whole genome shotgun (WGS) entry which is preliminary data.</text>
</comment>
<organism evidence="1 2">
    <name type="scientific">Halomonas colorata</name>
    <dbReference type="NCBI Taxonomy" id="2742615"/>
    <lineage>
        <taxon>Bacteria</taxon>
        <taxon>Pseudomonadati</taxon>
        <taxon>Pseudomonadota</taxon>
        <taxon>Gammaproteobacteria</taxon>
        <taxon>Oceanospirillales</taxon>
        <taxon>Halomonadaceae</taxon>
        <taxon>Halomonas</taxon>
    </lineage>
</organism>